<evidence type="ECO:0008006" key="3">
    <source>
        <dbReference type="Google" id="ProtNLM"/>
    </source>
</evidence>
<keyword evidence="2" id="KW-1185">Reference proteome</keyword>
<dbReference type="SUPFAM" id="SSF52047">
    <property type="entry name" value="RNI-like"/>
    <property type="match status" value="1"/>
</dbReference>
<name>A0A6A6WFJ6_9PEZI</name>
<reference evidence="1" key="1">
    <citation type="journal article" date="2020" name="Stud. Mycol.">
        <title>101 Dothideomycetes genomes: a test case for predicting lifestyles and emergence of pathogens.</title>
        <authorList>
            <person name="Haridas S."/>
            <person name="Albert R."/>
            <person name="Binder M."/>
            <person name="Bloem J."/>
            <person name="Labutti K."/>
            <person name="Salamov A."/>
            <person name="Andreopoulos B."/>
            <person name="Baker S."/>
            <person name="Barry K."/>
            <person name="Bills G."/>
            <person name="Bluhm B."/>
            <person name="Cannon C."/>
            <person name="Castanera R."/>
            <person name="Culley D."/>
            <person name="Daum C."/>
            <person name="Ezra D."/>
            <person name="Gonzalez J."/>
            <person name="Henrissat B."/>
            <person name="Kuo A."/>
            <person name="Liang C."/>
            <person name="Lipzen A."/>
            <person name="Lutzoni F."/>
            <person name="Magnuson J."/>
            <person name="Mondo S."/>
            <person name="Nolan M."/>
            <person name="Ohm R."/>
            <person name="Pangilinan J."/>
            <person name="Park H.-J."/>
            <person name="Ramirez L."/>
            <person name="Alfaro M."/>
            <person name="Sun H."/>
            <person name="Tritt A."/>
            <person name="Yoshinaga Y."/>
            <person name="Zwiers L.-H."/>
            <person name="Turgeon B."/>
            <person name="Goodwin S."/>
            <person name="Spatafora J."/>
            <person name="Crous P."/>
            <person name="Grigoriev I."/>
        </authorList>
    </citation>
    <scope>NUCLEOTIDE SEQUENCE</scope>
    <source>
        <strain evidence="1">CBS 121739</strain>
    </source>
</reference>
<dbReference type="OrthoDB" id="3210378at2759"/>
<dbReference type="RefSeq" id="XP_033603390.1">
    <property type="nucleotide sequence ID" value="XM_033740125.1"/>
</dbReference>
<dbReference type="EMBL" id="ML996567">
    <property type="protein sequence ID" value="KAF2760939.1"/>
    <property type="molecule type" value="Genomic_DNA"/>
</dbReference>
<gene>
    <name evidence="1" type="ORF">EJ05DRAFT_247336</name>
</gene>
<evidence type="ECO:0000313" key="1">
    <source>
        <dbReference type="EMBL" id="KAF2760939.1"/>
    </source>
</evidence>
<organism evidence="1 2">
    <name type="scientific">Pseudovirgaria hyperparasitica</name>
    <dbReference type="NCBI Taxonomy" id="470096"/>
    <lineage>
        <taxon>Eukaryota</taxon>
        <taxon>Fungi</taxon>
        <taxon>Dikarya</taxon>
        <taxon>Ascomycota</taxon>
        <taxon>Pezizomycotina</taxon>
        <taxon>Dothideomycetes</taxon>
        <taxon>Dothideomycetes incertae sedis</taxon>
        <taxon>Acrospermales</taxon>
        <taxon>Acrospermaceae</taxon>
        <taxon>Pseudovirgaria</taxon>
    </lineage>
</organism>
<evidence type="ECO:0000313" key="2">
    <source>
        <dbReference type="Proteomes" id="UP000799437"/>
    </source>
</evidence>
<sequence>MQTRFQIRNFFPLNMLFVERFEVLYISKSHITSENKILKSKSTSRLKLLRSKLRSRSDLAKHVRVLRIDADVMEFYHRASLNDKTHIIDAFASLVMACPNLNRLEGFYLEYDQTFDRLSQALASRSQLTERIWRLSAPAPSIRRVDDNFLNHSDLWSASLTSLVLQGPGTEGCVDYRAFVGTFRKLPRLKRLVIANFAAQDFHDRTMAALPAVTSLRLERLPGVSDKGVARFAGSAAAKAVRNLTLINLDIKNIGTVSDVLERLDLKRFSLQQDPPPACPLDPAIEVLLLGSPTLEYLHWDVLTLSPTHDFLFDSIAAGNFPSLHQIRCINDHNGLLQSVCRPAAQAILNSDDHLIHRTSKRTSAIAGLRSLMTVRRTAQDRIDEARSRPVAKIIVEEDGRVQSIHEIGGFIGQIGSAIDFMLEPDIEGSDTALAQVDDIFEGYGKGGLIKAPVCGGGVKQEWSHKARFLCVQVDTNSLF</sequence>
<dbReference type="AlphaFoldDB" id="A0A6A6WFJ6"/>
<protein>
    <recommendedName>
        <fullName evidence="3">RNI-like protein</fullName>
    </recommendedName>
</protein>
<proteinExistence type="predicted"/>
<accession>A0A6A6WFJ6</accession>
<dbReference type="GeneID" id="54481179"/>
<dbReference type="InterPro" id="IPR032675">
    <property type="entry name" value="LRR_dom_sf"/>
</dbReference>
<dbReference type="Proteomes" id="UP000799437">
    <property type="component" value="Unassembled WGS sequence"/>
</dbReference>
<dbReference type="Gene3D" id="3.80.10.10">
    <property type="entry name" value="Ribonuclease Inhibitor"/>
    <property type="match status" value="1"/>
</dbReference>